<dbReference type="InterPro" id="IPR003593">
    <property type="entry name" value="AAA+_ATPase"/>
</dbReference>
<evidence type="ECO:0000259" key="3">
    <source>
        <dbReference type="PROSITE" id="PS50893"/>
    </source>
</evidence>
<dbReference type="GO" id="GO:0016887">
    <property type="term" value="F:ATP hydrolysis activity"/>
    <property type="evidence" value="ECO:0007669"/>
    <property type="project" value="InterPro"/>
</dbReference>
<dbReference type="Pfam" id="PF00005">
    <property type="entry name" value="ABC_tran"/>
    <property type="match status" value="1"/>
</dbReference>
<dbReference type="GeneID" id="300551901"/>
<dbReference type="InterPro" id="IPR003439">
    <property type="entry name" value="ABC_transporter-like_ATP-bd"/>
</dbReference>
<dbReference type="RefSeq" id="WP_035116375.1">
    <property type="nucleotide sequence ID" value="NZ_CP047046.1"/>
</dbReference>
<accession>A0A0A2DFQ9</accession>
<dbReference type="Gene3D" id="3.40.50.300">
    <property type="entry name" value="P-loop containing nucleotide triphosphate hydrolases"/>
    <property type="match status" value="1"/>
</dbReference>
<dbReference type="CDD" id="cd03230">
    <property type="entry name" value="ABC_DR_subfamily_A"/>
    <property type="match status" value="1"/>
</dbReference>
<dbReference type="Proteomes" id="UP000030145">
    <property type="component" value="Unassembled WGS sequence"/>
</dbReference>
<organism evidence="4 5">
    <name type="scientific">Corynebacterium auriscanis</name>
    <dbReference type="NCBI Taxonomy" id="99807"/>
    <lineage>
        <taxon>Bacteria</taxon>
        <taxon>Bacillati</taxon>
        <taxon>Actinomycetota</taxon>
        <taxon>Actinomycetes</taxon>
        <taxon>Mycobacteriales</taxon>
        <taxon>Corynebacteriaceae</taxon>
        <taxon>Corynebacterium</taxon>
    </lineage>
</organism>
<comment type="caution">
    <text evidence="4">The sequence shown here is derived from an EMBL/GenBank/DDBJ whole genome shotgun (WGS) entry which is preliminary data.</text>
</comment>
<feature type="domain" description="ABC transporter" evidence="3">
    <location>
        <begin position="26"/>
        <end position="251"/>
    </location>
</feature>
<dbReference type="InterPro" id="IPR027417">
    <property type="entry name" value="P-loop_NTPase"/>
</dbReference>
<sequence>MTTSNYSAPPDTDVASTGAQFMTGSIDLRGVGKKFSGGHRALHDVTAHLPGGRIYGLIGRNGAGKTTLLRAIAGQLRVEGDVTIDGQQVIDNRAVLDRLILSGPDAAWPTDVKVNALLAMGAARWETWNRDLAARYVKEYDLDIKKSLGTMSRGQKSLVSIVMGLAAQCPITLLDEPYLGLDVQNKEMFYRHLLEDVERNPRTIILSTHHIEDASKILEDVIFIDRGRITGVDALERVTERIAVLTGSEAAVSAQLAALNAQEALLSETTMGGQRRVFVDIRALGRGNPHAVPMDSARMDNLLAGTGVRMTHPDLEQAVMALTGHELGVNDSGHSNT</sequence>
<dbReference type="EMBL" id="JRVJ01000029">
    <property type="protein sequence ID" value="KGM17985.1"/>
    <property type="molecule type" value="Genomic_DNA"/>
</dbReference>
<evidence type="ECO:0000256" key="1">
    <source>
        <dbReference type="ARBA" id="ARBA00022741"/>
    </source>
</evidence>
<dbReference type="PANTHER" id="PTHR43158">
    <property type="entry name" value="SKFA PEPTIDE EXPORT ATP-BINDING PROTEIN SKFE"/>
    <property type="match status" value="1"/>
</dbReference>
<dbReference type="SMART" id="SM00382">
    <property type="entry name" value="AAA"/>
    <property type="match status" value="1"/>
</dbReference>
<keyword evidence="1" id="KW-0547">Nucleotide-binding</keyword>
<evidence type="ECO:0000256" key="2">
    <source>
        <dbReference type="ARBA" id="ARBA00022840"/>
    </source>
</evidence>
<reference evidence="4 5" key="1">
    <citation type="submission" date="2014-10" db="EMBL/GenBank/DDBJ databases">
        <title>Whole Genome sequence of Corynebacterium auriscanis strain CIP 106629.</title>
        <authorList>
            <person name="Hassan S.S."/>
            <person name="Jamal S.B."/>
            <person name="Tiwari S."/>
            <person name="Oliveira L.D.C."/>
            <person name="Souza F."/>
            <person name="Mariano D.C."/>
            <person name="Almeida S."/>
            <person name="Dorella F."/>
            <person name="Pereira F."/>
            <person name="Carvalho A."/>
            <person name="Leal C.A."/>
            <person name="Soares S.D.C."/>
            <person name="Figueiredo H.C."/>
            <person name="Silva A."/>
            <person name="Azevedo V.A."/>
        </authorList>
    </citation>
    <scope>NUCLEOTIDE SEQUENCE [LARGE SCALE GENOMIC DNA]</scope>
    <source>
        <strain evidence="4 5">CIP 106629</strain>
    </source>
</reference>
<name>A0A0A2DFQ9_9CORY</name>
<evidence type="ECO:0000313" key="5">
    <source>
        <dbReference type="Proteomes" id="UP000030145"/>
    </source>
</evidence>
<dbReference type="GO" id="GO:0005524">
    <property type="term" value="F:ATP binding"/>
    <property type="evidence" value="ECO:0007669"/>
    <property type="project" value="UniProtKB-KW"/>
</dbReference>
<keyword evidence="2 4" id="KW-0067">ATP-binding</keyword>
<dbReference type="AlphaFoldDB" id="A0A0A2DFQ9"/>
<keyword evidence="5" id="KW-1185">Reference proteome</keyword>
<dbReference type="PANTHER" id="PTHR43158:SF5">
    <property type="entry name" value="ABC TRANSPORTER, ATP-BINDING PROTEIN"/>
    <property type="match status" value="1"/>
</dbReference>
<gene>
    <name evidence="4" type="ORF">MA47_11075</name>
</gene>
<evidence type="ECO:0000313" key="4">
    <source>
        <dbReference type="EMBL" id="KGM17985.1"/>
    </source>
</evidence>
<protein>
    <submittedName>
        <fullName evidence="4">ABC transporter ATP-binding protein</fullName>
    </submittedName>
</protein>
<dbReference type="PROSITE" id="PS50893">
    <property type="entry name" value="ABC_TRANSPORTER_2"/>
    <property type="match status" value="1"/>
</dbReference>
<dbReference type="SUPFAM" id="SSF52540">
    <property type="entry name" value="P-loop containing nucleoside triphosphate hydrolases"/>
    <property type="match status" value="1"/>
</dbReference>
<proteinExistence type="predicted"/>